<evidence type="ECO:0000259" key="2">
    <source>
        <dbReference type="Pfam" id="PF00892"/>
    </source>
</evidence>
<dbReference type="SUPFAM" id="SSF103481">
    <property type="entry name" value="Multidrug resistance efflux transporter EmrE"/>
    <property type="match status" value="2"/>
</dbReference>
<accession>A0ABW5DPP2</accession>
<keyword evidence="1" id="KW-0472">Membrane</keyword>
<keyword evidence="1" id="KW-0812">Transmembrane</keyword>
<feature type="transmembrane region" description="Helical" evidence="1">
    <location>
        <begin position="159"/>
        <end position="177"/>
    </location>
</feature>
<evidence type="ECO:0000313" key="3">
    <source>
        <dbReference type="EMBL" id="MFD2262533.1"/>
    </source>
</evidence>
<keyword evidence="4" id="KW-1185">Reference proteome</keyword>
<dbReference type="Proteomes" id="UP001597295">
    <property type="component" value="Unassembled WGS sequence"/>
</dbReference>
<gene>
    <name evidence="3" type="ORF">ACFSM5_06500</name>
</gene>
<organism evidence="3 4">
    <name type="scientific">Lacibacterium aquatile</name>
    <dbReference type="NCBI Taxonomy" id="1168082"/>
    <lineage>
        <taxon>Bacteria</taxon>
        <taxon>Pseudomonadati</taxon>
        <taxon>Pseudomonadota</taxon>
        <taxon>Alphaproteobacteria</taxon>
        <taxon>Rhodospirillales</taxon>
        <taxon>Rhodospirillaceae</taxon>
    </lineage>
</organism>
<proteinExistence type="predicted"/>
<comment type="caution">
    <text evidence="3">The sequence shown here is derived from an EMBL/GenBank/DDBJ whole genome shotgun (WGS) entry which is preliminary data.</text>
</comment>
<feature type="transmembrane region" description="Helical" evidence="1">
    <location>
        <begin position="283"/>
        <end position="299"/>
    </location>
</feature>
<name>A0ABW5DPP2_9PROT</name>
<dbReference type="Pfam" id="PF00892">
    <property type="entry name" value="EamA"/>
    <property type="match status" value="1"/>
</dbReference>
<dbReference type="RefSeq" id="WP_379875493.1">
    <property type="nucleotide sequence ID" value="NZ_JBHUIP010000004.1"/>
</dbReference>
<feature type="transmembrane region" description="Helical" evidence="1">
    <location>
        <begin position="110"/>
        <end position="138"/>
    </location>
</feature>
<feature type="transmembrane region" description="Helical" evidence="1">
    <location>
        <begin position="189"/>
        <end position="213"/>
    </location>
</feature>
<sequence length="301" mass="31897">MIEQWAVVTLGAAALQCTRTALQKRLRGQLSTNGANLVRYIFGAPLAAVAFLIALQAGGAMPTPNAAFFLNALVGGIAQIVATSLLINALSHNFTVGTAYSKTEALQAAILSAIFVGEIITPLGWTAIFGGAIGVFLLSVPRWPANLAEARSMFTGRGAIDGIASGFCFGVSAIFFREATIDLTDTDRLTASLATLATATSLQLTLFLPYVLMREPGQVGRIFTAWRPAALVGLLSVMGSAGWFYAFAIQNAAYVRALGQAELVFTFLTAVLFFRERLGWRETLGVMVIVASVIAILLVRA</sequence>
<dbReference type="InterPro" id="IPR000620">
    <property type="entry name" value="EamA_dom"/>
</dbReference>
<feature type="transmembrane region" description="Helical" evidence="1">
    <location>
        <begin position="225"/>
        <end position="247"/>
    </location>
</feature>
<dbReference type="Gene3D" id="1.10.3730.20">
    <property type="match status" value="1"/>
</dbReference>
<feature type="transmembrane region" description="Helical" evidence="1">
    <location>
        <begin position="253"/>
        <end position="274"/>
    </location>
</feature>
<feature type="domain" description="EamA" evidence="2">
    <location>
        <begin position="158"/>
        <end position="297"/>
    </location>
</feature>
<evidence type="ECO:0000313" key="4">
    <source>
        <dbReference type="Proteomes" id="UP001597295"/>
    </source>
</evidence>
<keyword evidence="1" id="KW-1133">Transmembrane helix</keyword>
<dbReference type="InterPro" id="IPR037185">
    <property type="entry name" value="EmrE-like"/>
</dbReference>
<feature type="transmembrane region" description="Helical" evidence="1">
    <location>
        <begin position="67"/>
        <end position="90"/>
    </location>
</feature>
<protein>
    <submittedName>
        <fullName evidence="3">EamA family transporter</fullName>
    </submittedName>
</protein>
<dbReference type="EMBL" id="JBHUIP010000004">
    <property type="protein sequence ID" value="MFD2262533.1"/>
    <property type="molecule type" value="Genomic_DNA"/>
</dbReference>
<feature type="transmembrane region" description="Helical" evidence="1">
    <location>
        <begin position="37"/>
        <end position="55"/>
    </location>
</feature>
<reference evidence="4" key="1">
    <citation type="journal article" date="2019" name="Int. J. Syst. Evol. Microbiol.">
        <title>The Global Catalogue of Microorganisms (GCM) 10K type strain sequencing project: providing services to taxonomists for standard genome sequencing and annotation.</title>
        <authorList>
            <consortium name="The Broad Institute Genomics Platform"/>
            <consortium name="The Broad Institute Genome Sequencing Center for Infectious Disease"/>
            <person name="Wu L."/>
            <person name="Ma J."/>
        </authorList>
    </citation>
    <scope>NUCLEOTIDE SEQUENCE [LARGE SCALE GENOMIC DNA]</scope>
    <source>
        <strain evidence="4">CGMCC 1.19062</strain>
    </source>
</reference>
<evidence type="ECO:0000256" key="1">
    <source>
        <dbReference type="SAM" id="Phobius"/>
    </source>
</evidence>